<reference evidence="2 3" key="1">
    <citation type="journal article" date="2019" name="Sci. Rep.">
        <title>Orb-weaving spider Araneus ventricosus genome elucidates the spidroin gene catalogue.</title>
        <authorList>
            <person name="Kono N."/>
            <person name="Nakamura H."/>
            <person name="Ohtoshi R."/>
            <person name="Moran D.A.P."/>
            <person name="Shinohara A."/>
            <person name="Yoshida Y."/>
            <person name="Fujiwara M."/>
            <person name="Mori M."/>
            <person name="Tomita M."/>
            <person name="Arakawa K."/>
        </authorList>
    </citation>
    <scope>NUCLEOTIDE SEQUENCE [LARGE SCALE GENOMIC DNA]</scope>
</reference>
<name>A0A4Y2PQI9_ARAVE</name>
<feature type="compositionally biased region" description="Basic residues" evidence="1">
    <location>
        <begin position="1"/>
        <end position="11"/>
    </location>
</feature>
<keyword evidence="3" id="KW-1185">Reference proteome</keyword>
<evidence type="ECO:0000313" key="3">
    <source>
        <dbReference type="Proteomes" id="UP000499080"/>
    </source>
</evidence>
<dbReference type="AlphaFoldDB" id="A0A4Y2PQI9"/>
<comment type="caution">
    <text evidence="2">The sequence shown here is derived from an EMBL/GenBank/DDBJ whole genome shotgun (WGS) entry which is preliminary data.</text>
</comment>
<evidence type="ECO:0000313" key="2">
    <source>
        <dbReference type="EMBL" id="GBN52820.1"/>
    </source>
</evidence>
<sequence length="113" mass="13015">MNGRHSVRARQSKTAANRPVVEEERGGLHPEKVKAPEGLQPLWCLSTTRDARLRTVFGQFIRTSLQWARLHNELQNLLPPPQENYFTAPASETCAYNCTRRHLPLVHFLPFKK</sequence>
<organism evidence="2 3">
    <name type="scientific">Araneus ventricosus</name>
    <name type="common">Orbweaver spider</name>
    <name type="synonym">Epeira ventricosa</name>
    <dbReference type="NCBI Taxonomy" id="182803"/>
    <lineage>
        <taxon>Eukaryota</taxon>
        <taxon>Metazoa</taxon>
        <taxon>Ecdysozoa</taxon>
        <taxon>Arthropoda</taxon>
        <taxon>Chelicerata</taxon>
        <taxon>Arachnida</taxon>
        <taxon>Araneae</taxon>
        <taxon>Araneomorphae</taxon>
        <taxon>Entelegynae</taxon>
        <taxon>Araneoidea</taxon>
        <taxon>Araneidae</taxon>
        <taxon>Araneus</taxon>
    </lineage>
</organism>
<accession>A0A4Y2PQI9</accession>
<feature type="region of interest" description="Disordered" evidence="1">
    <location>
        <begin position="1"/>
        <end position="33"/>
    </location>
</feature>
<protein>
    <submittedName>
        <fullName evidence="2">Uncharacterized protein</fullName>
    </submittedName>
</protein>
<dbReference type="Proteomes" id="UP000499080">
    <property type="component" value="Unassembled WGS sequence"/>
</dbReference>
<feature type="compositionally biased region" description="Basic and acidic residues" evidence="1">
    <location>
        <begin position="20"/>
        <end position="33"/>
    </location>
</feature>
<dbReference type="EMBL" id="BGPR01011760">
    <property type="protein sequence ID" value="GBN52820.1"/>
    <property type="molecule type" value="Genomic_DNA"/>
</dbReference>
<evidence type="ECO:0000256" key="1">
    <source>
        <dbReference type="SAM" id="MobiDB-lite"/>
    </source>
</evidence>
<gene>
    <name evidence="2" type="ORF">AVEN_251470_1</name>
</gene>
<proteinExistence type="predicted"/>